<dbReference type="GO" id="GO:0046872">
    <property type="term" value="F:metal ion binding"/>
    <property type="evidence" value="ECO:0007669"/>
    <property type="project" value="UniProtKB-KW"/>
</dbReference>
<dbReference type="Proteomes" id="UP000193749">
    <property type="component" value="Unassembled WGS sequence"/>
</dbReference>
<feature type="domain" description="2Fe-2S ferredoxin-type" evidence="7">
    <location>
        <begin position="236"/>
        <end position="322"/>
    </location>
</feature>
<keyword evidence="5" id="KW-0408">Iron</keyword>
<keyword evidence="10" id="KW-1185">Reference proteome</keyword>
<dbReference type="InterPro" id="IPR006058">
    <property type="entry name" value="2Fe2S_fd_BS"/>
</dbReference>
<dbReference type="SUPFAM" id="SSF63380">
    <property type="entry name" value="Riboflavin synthase domain-like"/>
    <property type="match status" value="1"/>
</dbReference>
<dbReference type="InterPro" id="IPR017938">
    <property type="entry name" value="Riboflavin_synthase-like_b-brl"/>
</dbReference>
<dbReference type="InterPro" id="IPR017927">
    <property type="entry name" value="FAD-bd_FR_type"/>
</dbReference>
<dbReference type="Pfam" id="PF00111">
    <property type="entry name" value="Fer2"/>
    <property type="match status" value="1"/>
</dbReference>
<dbReference type="PRINTS" id="PR00409">
    <property type="entry name" value="PHDIOXRDTASE"/>
</dbReference>
<evidence type="ECO:0000256" key="6">
    <source>
        <dbReference type="ARBA" id="ARBA00023014"/>
    </source>
</evidence>
<dbReference type="SUPFAM" id="SSF54292">
    <property type="entry name" value="2Fe-2S ferredoxin-like"/>
    <property type="match status" value="1"/>
</dbReference>
<dbReference type="OrthoDB" id="9796486at2"/>
<keyword evidence="6" id="KW-0411">Iron-sulfur</keyword>
<dbReference type="CDD" id="cd00207">
    <property type="entry name" value="fer2"/>
    <property type="match status" value="1"/>
</dbReference>
<reference evidence="9 10" key="1">
    <citation type="journal article" date="2017" name="Antonie Van Leeuwenhoek">
        <title>Phylogenomic resolution of the bacterial genus Pantoea and its relationship with Erwinia and Tatumella.</title>
        <authorList>
            <person name="Palmer M."/>
            <person name="Steenkamp E.T."/>
            <person name="Coetzee M.P."/>
            <person name="Chan W.Y."/>
            <person name="van Zyl E."/>
            <person name="De Maayer P."/>
            <person name="Coutinho T.A."/>
            <person name="Blom J."/>
            <person name="Smits T.H."/>
            <person name="Duffy B."/>
            <person name="Venter S.N."/>
        </authorList>
    </citation>
    <scope>NUCLEOTIDE SEQUENCE [LARGE SCALE GENOMIC DNA]</scope>
    <source>
        <strain evidence="9 10">LMG 2657</strain>
    </source>
</reference>
<proteinExistence type="predicted"/>
<evidence type="ECO:0000259" key="8">
    <source>
        <dbReference type="PROSITE" id="PS51384"/>
    </source>
</evidence>
<evidence type="ECO:0000256" key="1">
    <source>
        <dbReference type="ARBA" id="ARBA00022630"/>
    </source>
</evidence>
<evidence type="ECO:0000259" key="7">
    <source>
        <dbReference type="PROSITE" id="PS51085"/>
    </source>
</evidence>
<dbReference type="InterPro" id="IPR036010">
    <property type="entry name" value="2Fe-2S_ferredoxin-like_sf"/>
</dbReference>
<protein>
    <submittedName>
        <fullName evidence="9">Xanthine hydroxylase reductase</fullName>
    </submittedName>
</protein>
<evidence type="ECO:0000256" key="3">
    <source>
        <dbReference type="ARBA" id="ARBA00022723"/>
    </source>
</evidence>
<dbReference type="Gene3D" id="2.40.30.10">
    <property type="entry name" value="Translation factors"/>
    <property type="match status" value="1"/>
</dbReference>
<evidence type="ECO:0000256" key="2">
    <source>
        <dbReference type="ARBA" id="ARBA00022714"/>
    </source>
</evidence>
<evidence type="ECO:0000256" key="5">
    <source>
        <dbReference type="ARBA" id="ARBA00023004"/>
    </source>
</evidence>
<evidence type="ECO:0000313" key="10">
    <source>
        <dbReference type="Proteomes" id="UP000193749"/>
    </source>
</evidence>
<dbReference type="Gene3D" id="3.40.50.80">
    <property type="entry name" value="Nucleotide-binding domain of ferredoxin-NADP reductase (FNR) module"/>
    <property type="match status" value="1"/>
</dbReference>
<gene>
    <name evidence="9" type="ORF">HA50_29985</name>
</gene>
<dbReference type="InterPro" id="IPR050415">
    <property type="entry name" value="MRET"/>
</dbReference>
<dbReference type="SUPFAM" id="SSF52343">
    <property type="entry name" value="Ferredoxin reductase-like, C-terminal NADP-linked domain"/>
    <property type="match status" value="1"/>
</dbReference>
<dbReference type="PANTHER" id="PTHR47354:SF1">
    <property type="entry name" value="CARNITINE MONOOXYGENASE REDUCTASE SUBUNIT"/>
    <property type="match status" value="1"/>
</dbReference>
<dbReference type="RefSeq" id="WP_084881128.1">
    <property type="nucleotide sequence ID" value="NZ_JAGGMY010000004.1"/>
</dbReference>
<dbReference type="PANTHER" id="PTHR47354">
    <property type="entry name" value="NADH OXIDOREDUCTASE HCR"/>
    <property type="match status" value="1"/>
</dbReference>
<dbReference type="InterPro" id="IPR012675">
    <property type="entry name" value="Beta-grasp_dom_sf"/>
</dbReference>
<keyword evidence="4" id="KW-0560">Oxidoreductase</keyword>
<evidence type="ECO:0000256" key="4">
    <source>
        <dbReference type="ARBA" id="ARBA00023002"/>
    </source>
</evidence>
<dbReference type="InterPro" id="IPR039261">
    <property type="entry name" value="FNR_nucleotide-bd"/>
</dbReference>
<dbReference type="PROSITE" id="PS51384">
    <property type="entry name" value="FAD_FR"/>
    <property type="match status" value="1"/>
</dbReference>
<organism evidence="9 10">
    <name type="scientific">Pantoea cypripedii</name>
    <name type="common">Pectobacterium cypripedii</name>
    <name type="synonym">Erwinia cypripedii</name>
    <dbReference type="NCBI Taxonomy" id="55209"/>
    <lineage>
        <taxon>Bacteria</taxon>
        <taxon>Pseudomonadati</taxon>
        <taxon>Pseudomonadota</taxon>
        <taxon>Gammaproteobacteria</taxon>
        <taxon>Enterobacterales</taxon>
        <taxon>Erwiniaceae</taxon>
        <taxon>Pantoea</taxon>
    </lineage>
</organism>
<dbReference type="InterPro" id="IPR001041">
    <property type="entry name" value="2Fe-2S_ferredoxin-type"/>
</dbReference>
<dbReference type="GO" id="GO:0016491">
    <property type="term" value="F:oxidoreductase activity"/>
    <property type="evidence" value="ECO:0007669"/>
    <property type="project" value="UniProtKB-KW"/>
</dbReference>
<name>A0A1X1EGU9_PANCY</name>
<accession>A0A1X1EGU9</accession>
<dbReference type="AlphaFoldDB" id="A0A1X1EGU9"/>
<sequence length="322" mass="35310">MSNVLRVVVDGIYRQGRHNLGINLVAENGQPLPCWQPGAHIDVHLREGLVRQYSLTGHSENTGHYQICIARDKQSRGGSRYVHEVLRPGQVIDISPPRNLFPLTTAGKVILMAAGIGITPLYAMAQALETAGVAFVLHYYVRERGDEAFLPELSQPFQHGFCEIWHSSEGRSPRNHAPAELLDPAEDTHLYLCGPEGFMAHMRATATQHGWHEENIHIEAFKPLTTALTSGNDESFTVTLASSGQQWPVPPEKTIATVLLENGVDVPLSCEMGMCGACLTRVTAGEADHRDTVQSDAEKSAAEQYIALCCSRSLSRNLVIDL</sequence>
<dbReference type="Gene3D" id="3.10.20.30">
    <property type="match status" value="1"/>
</dbReference>
<evidence type="ECO:0000313" key="9">
    <source>
        <dbReference type="EMBL" id="ORM88160.1"/>
    </source>
</evidence>
<keyword evidence="1" id="KW-0285">Flavoprotein</keyword>
<dbReference type="GO" id="GO:0051537">
    <property type="term" value="F:2 iron, 2 sulfur cluster binding"/>
    <property type="evidence" value="ECO:0007669"/>
    <property type="project" value="UniProtKB-KW"/>
</dbReference>
<dbReference type="EMBL" id="MLJI01000003">
    <property type="protein sequence ID" value="ORM88160.1"/>
    <property type="molecule type" value="Genomic_DNA"/>
</dbReference>
<comment type="caution">
    <text evidence="9">The sequence shown here is derived from an EMBL/GenBank/DDBJ whole genome shotgun (WGS) entry which is preliminary data.</text>
</comment>
<dbReference type="CDD" id="cd06185">
    <property type="entry name" value="PDR_like"/>
    <property type="match status" value="1"/>
</dbReference>
<dbReference type="PROSITE" id="PS00197">
    <property type="entry name" value="2FE2S_FER_1"/>
    <property type="match status" value="1"/>
</dbReference>
<dbReference type="PROSITE" id="PS51085">
    <property type="entry name" value="2FE2S_FER_2"/>
    <property type="match status" value="1"/>
</dbReference>
<dbReference type="STRING" id="55209.HA50_29985"/>
<feature type="domain" description="FAD-binding FR-type" evidence="8">
    <location>
        <begin position="2"/>
        <end position="104"/>
    </location>
</feature>
<keyword evidence="2" id="KW-0001">2Fe-2S</keyword>
<keyword evidence="3" id="KW-0479">Metal-binding</keyword>